<gene>
    <name evidence="2" type="ORF">EPI10_028327</name>
</gene>
<evidence type="ECO:0000313" key="3">
    <source>
        <dbReference type="Proteomes" id="UP000325315"/>
    </source>
</evidence>
<dbReference type="Proteomes" id="UP000325315">
    <property type="component" value="Unassembled WGS sequence"/>
</dbReference>
<dbReference type="AlphaFoldDB" id="A0A5B6UVI0"/>
<evidence type="ECO:0000313" key="2">
    <source>
        <dbReference type="EMBL" id="KAA3461779.1"/>
    </source>
</evidence>
<evidence type="ECO:0000256" key="1">
    <source>
        <dbReference type="SAM" id="MobiDB-lite"/>
    </source>
</evidence>
<reference evidence="2" key="1">
    <citation type="submission" date="2019-08" db="EMBL/GenBank/DDBJ databases">
        <authorList>
            <person name="Liu F."/>
        </authorList>
    </citation>
    <scope>NUCLEOTIDE SEQUENCE [LARGE SCALE GENOMIC DNA]</scope>
    <source>
        <strain evidence="2">PA1801</strain>
        <tissue evidence="2">Leaf</tissue>
    </source>
</reference>
<protein>
    <submittedName>
        <fullName evidence="2">Uncharacterized protein</fullName>
    </submittedName>
</protein>
<dbReference type="EMBL" id="SMMG02000009">
    <property type="protein sequence ID" value="KAA3461779.1"/>
    <property type="molecule type" value="Genomic_DNA"/>
</dbReference>
<name>A0A5B6UVI0_9ROSI</name>
<sequence length="117" mass="13026">MTVHSFLLSPGVVPKDLKSHARDKKRGRLLQGNGSGYDPCGPARGPRRHHGARPSIWCTWRSKLKSKSRKNELYEDIPLLLHPNGTKAQSKEPAIPVKSNKFVAEINKGKAHENVQS</sequence>
<feature type="region of interest" description="Disordered" evidence="1">
    <location>
        <begin position="1"/>
        <end position="52"/>
    </location>
</feature>
<proteinExistence type="predicted"/>
<comment type="caution">
    <text evidence="2">The sequence shown here is derived from an EMBL/GenBank/DDBJ whole genome shotgun (WGS) entry which is preliminary data.</text>
</comment>
<accession>A0A5B6UVI0</accession>
<organism evidence="2 3">
    <name type="scientific">Gossypium australe</name>
    <dbReference type="NCBI Taxonomy" id="47621"/>
    <lineage>
        <taxon>Eukaryota</taxon>
        <taxon>Viridiplantae</taxon>
        <taxon>Streptophyta</taxon>
        <taxon>Embryophyta</taxon>
        <taxon>Tracheophyta</taxon>
        <taxon>Spermatophyta</taxon>
        <taxon>Magnoliopsida</taxon>
        <taxon>eudicotyledons</taxon>
        <taxon>Gunneridae</taxon>
        <taxon>Pentapetalae</taxon>
        <taxon>rosids</taxon>
        <taxon>malvids</taxon>
        <taxon>Malvales</taxon>
        <taxon>Malvaceae</taxon>
        <taxon>Malvoideae</taxon>
        <taxon>Gossypium</taxon>
    </lineage>
</organism>
<keyword evidence="3" id="KW-1185">Reference proteome</keyword>